<dbReference type="InterPro" id="IPR006531">
    <property type="entry name" value="Gp5/Vgr_OB"/>
</dbReference>
<reference evidence="3 4" key="1">
    <citation type="submission" date="2023-07" db="EMBL/GenBank/DDBJ databases">
        <title>Sorghum-associated microbial communities from plants grown in Nebraska, USA.</title>
        <authorList>
            <person name="Schachtman D."/>
        </authorList>
    </citation>
    <scope>NUCLEOTIDE SEQUENCE [LARGE SCALE GENOMIC DNA]</scope>
    <source>
        <strain evidence="3 4">BE143</strain>
    </source>
</reference>
<keyword evidence="4" id="KW-1185">Reference proteome</keyword>
<gene>
    <name evidence="3" type="ORF">J2W98_005481</name>
</gene>
<feature type="region of interest" description="Disordered" evidence="1">
    <location>
        <begin position="496"/>
        <end position="528"/>
    </location>
</feature>
<feature type="region of interest" description="Disordered" evidence="1">
    <location>
        <begin position="862"/>
        <end position="894"/>
    </location>
</feature>
<sequence>MNHTQTMLTYTELECTGPYPLQTISELRIERKLNDHARLKISGWLDEEQRDHYIEQDQDNEPVIIRTKTENGQPERILFHGLLVHAETRMVRGIYYVELEAVSHTIQLDITPVTRSYQDTLMPYGNLIKQIIQKHNQADVIDNITDSTILHEFTLQYRETDWAFLKRMASRFGTVLIPEISLNGPKFWFGMPEGQYVEMRHPVYRTRRSFDPKRIAEFSYMMESETLARPGDLTNWNGEQWMVAEVTSELRKGLLLHEYELVHEQGIQQTEILCPHLTGASFEGRVIEAKSGRIRIHLTVDEKQDRDKAWWFPYASSYTAEGHSGWYVMPERGDTVSVRFPTEQEADGYAASSIRQGRSSSPKLTDPATKYWGTPHGKDIKLSASELKVTAKSEQVHISMNSSGIQVVSEHELSLSAGKTLSLHADGELNIQAAEAIYFKAGSSSLVLDGETDIRSAKVQLEGTVKRPVFVADLAPIWEPPLMSVKAYAEAQAAKSAANSSTGGSSNSSVTSKDKGAVKSAVNTPSSPKASLLDGVLGLAQKVCDVAASIPVLGAIPKAASQKIASIRSEVASSGPSSIVKYAAAGLSMIASVPSHGWGVVLGKTAKVAAQTLHAHAEEQRARERHATMDFLGKVWTSARGYGEVQSIHDFINYVKGVNQASVQAYSDIPPDIRERWYQRNVDQQFEDALNAYYNNQDLSTDIVALMEHQRQTDNHFRYSDRALMSSRYRDDMKGYTTEQKKYLIDFLNSIDEYRKEYGPYRESPFMKDLDETERIVFNEIKNFAYESVEDMAERLRNFPNIDIRQMVIDNIEGKQDVADKIVKVITEPDAAYEKTINSSKQENARLLVEAAFLFAVGRKGKKHSKDDGASPGGSPHKKEDHSSEGTNNGGITKGFEKLVKSVKNISDKAKEGKIKYASNYHGRLGREKELEILSNPDAVYVAGNNSQNLIYRKGENVVIVESKGSSKGNTITSYGPDGARGESGAAIFGGKATEPGMPVTHDAIVNGTIPTPSGGTMPPATQVLP</sequence>
<proteinExistence type="predicted"/>
<dbReference type="Gene3D" id="2.30.110.50">
    <property type="match status" value="1"/>
</dbReference>
<evidence type="ECO:0000259" key="2">
    <source>
        <dbReference type="Pfam" id="PF04717"/>
    </source>
</evidence>
<dbReference type="RefSeq" id="WP_068941313.1">
    <property type="nucleotide sequence ID" value="NZ_JAVDUG010000013.1"/>
</dbReference>
<evidence type="ECO:0000313" key="4">
    <source>
        <dbReference type="Proteomes" id="UP001266807"/>
    </source>
</evidence>
<dbReference type="Proteomes" id="UP001266807">
    <property type="component" value="Unassembled WGS sequence"/>
</dbReference>
<dbReference type="Pfam" id="PF04717">
    <property type="entry name" value="Phage_base_V"/>
    <property type="match status" value="1"/>
</dbReference>
<name>A0ABU1QPK3_9BACL</name>
<feature type="domain" description="Gp5/Type VI secretion system Vgr protein OB-fold" evidence="2">
    <location>
        <begin position="288"/>
        <end position="349"/>
    </location>
</feature>
<protein>
    <recommendedName>
        <fullName evidence="2">Gp5/Type VI secretion system Vgr protein OB-fold domain-containing protein</fullName>
    </recommendedName>
</protein>
<evidence type="ECO:0000256" key="1">
    <source>
        <dbReference type="SAM" id="MobiDB-lite"/>
    </source>
</evidence>
<dbReference type="SUPFAM" id="SSF69279">
    <property type="entry name" value="Phage tail proteins"/>
    <property type="match status" value="1"/>
</dbReference>
<evidence type="ECO:0000313" key="3">
    <source>
        <dbReference type="EMBL" id="MDR6781170.1"/>
    </source>
</evidence>
<organism evidence="3 4">
    <name type="scientific">Paenibacillus peoriae</name>
    <dbReference type="NCBI Taxonomy" id="59893"/>
    <lineage>
        <taxon>Bacteria</taxon>
        <taxon>Bacillati</taxon>
        <taxon>Bacillota</taxon>
        <taxon>Bacilli</taxon>
        <taxon>Bacillales</taxon>
        <taxon>Paenibacillaceae</taxon>
        <taxon>Paenibacillus</taxon>
    </lineage>
</organism>
<feature type="compositionally biased region" description="Low complexity" evidence="1">
    <location>
        <begin position="496"/>
        <end position="511"/>
    </location>
</feature>
<feature type="compositionally biased region" description="Polar residues" evidence="1">
    <location>
        <begin position="353"/>
        <end position="363"/>
    </location>
</feature>
<feature type="region of interest" description="Disordered" evidence="1">
    <location>
        <begin position="349"/>
        <end position="370"/>
    </location>
</feature>
<dbReference type="EMBL" id="JAVDUG010000013">
    <property type="protein sequence ID" value="MDR6781170.1"/>
    <property type="molecule type" value="Genomic_DNA"/>
</dbReference>
<dbReference type="Gene3D" id="3.55.50.10">
    <property type="entry name" value="Baseplate protein-like domains"/>
    <property type="match status" value="1"/>
</dbReference>
<accession>A0ABU1QPK3</accession>
<comment type="caution">
    <text evidence="3">The sequence shown here is derived from an EMBL/GenBank/DDBJ whole genome shotgun (WGS) entry which is preliminary data.</text>
</comment>